<dbReference type="RefSeq" id="WP_189564505.1">
    <property type="nucleotide sequence ID" value="NZ_BMXF01000002.1"/>
</dbReference>
<dbReference type="Proteomes" id="UP000598271">
    <property type="component" value="Unassembled WGS sequence"/>
</dbReference>
<protein>
    <submittedName>
        <fullName evidence="2">Uncharacterized protein</fullName>
    </submittedName>
</protein>
<dbReference type="EMBL" id="BMXF01000002">
    <property type="protein sequence ID" value="GHB68317.1"/>
    <property type="molecule type" value="Genomic_DNA"/>
</dbReference>
<keyword evidence="3" id="KW-1185">Reference proteome</keyword>
<keyword evidence="1" id="KW-0472">Membrane</keyword>
<feature type="transmembrane region" description="Helical" evidence="1">
    <location>
        <begin position="45"/>
        <end position="66"/>
    </location>
</feature>
<proteinExistence type="predicted"/>
<feature type="transmembrane region" description="Helical" evidence="1">
    <location>
        <begin position="159"/>
        <end position="178"/>
    </location>
</feature>
<name>A0A8J3G9Z0_9BACT</name>
<keyword evidence="1" id="KW-1133">Transmembrane helix</keyword>
<evidence type="ECO:0000256" key="1">
    <source>
        <dbReference type="SAM" id="Phobius"/>
    </source>
</evidence>
<sequence length="200" mass="23244">MEFQELATLWNTTDQELTTQIEIKKKLLKEVGVQKVRTRLAGIKWTAYFELAVNLAFLTFIGRYVMDTFTEIKFFLPGFLLFALTIASVLFSGYQLSLYYGIRAGHPVVKTQLKVARLRYLELLETNLLLVVIPLFFAPFMIVMANALAHYDLYRHSDWLIYSTLGSVVIALIIVFFLRKFPNERLQEAQSFLNELKEEE</sequence>
<gene>
    <name evidence="2" type="ORF">GCM10007390_22080</name>
</gene>
<feature type="transmembrane region" description="Helical" evidence="1">
    <location>
        <begin position="123"/>
        <end position="147"/>
    </location>
</feature>
<evidence type="ECO:0000313" key="2">
    <source>
        <dbReference type="EMBL" id="GHB68317.1"/>
    </source>
</evidence>
<reference evidence="2 3" key="1">
    <citation type="journal article" date="2014" name="Int. J. Syst. Evol. Microbiol.">
        <title>Complete genome sequence of Corynebacterium casei LMG S-19264T (=DSM 44701T), isolated from a smear-ripened cheese.</title>
        <authorList>
            <consortium name="US DOE Joint Genome Institute (JGI-PGF)"/>
            <person name="Walter F."/>
            <person name="Albersmeier A."/>
            <person name="Kalinowski J."/>
            <person name="Ruckert C."/>
        </authorList>
    </citation>
    <scope>NUCLEOTIDE SEQUENCE [LARGE SCALE GENOMIC DNA]</scope>
    <source>
        <strain evidence="2 3">KCTC 12866</strain>
    </source>
</reference>
<dbReference type="AlphaFoldDB" id="A0A8J3G9Z0"/>
<evidence type="ECO:0000313" key="3">
    <source>
        <dbReference type="Proteomes" id="UP000598271"/>
    </source>
</evidence>
<keyword evidence="1" id="KW-0812">Transmembrane</keyword>
<comment type="caution">
    <text evidence="2">The sequence shown here is derived from an EMBL/GenBank/DDBJ whole genome shotgun (WGS) entry which is preliminary data.</text>
</comment>
<accession>A0A8J3G9Z0</accession>
<feature type="transmembrane region" description="Helical" evidence="1">
    <location>
        <begin position="78"/>
        <end position="102"/>
    </location>
</feature>
<organism evidence="2 3">
    <name type="scientific">Persicitalea jodogahamensis</name>
    <dbReference type="NCBI Taxonomy" id="402147"/>
    <lineage>
        <taxon>Bacteria</taxon>
        <taxon>Pseudomonadati</taxon>
        <taxon>Bacteroidota</taxon>
        <taxon>Cytophagia</taxon>
        <taxon>Cytophagales</taxon>
        <taxon>Spirosomataceae</taxon>
        <taxon>Persicitalea</taxon>
    </lineage>
</organism>